<proteinExistence type="predicted"/>
<evidence type="ECO:0000313" key="1">
    <source>
        <dbReference type="EMBL" id="TFK77171.1"/>
    </source>
</evidence>
<keyword evidence="2" id="KW-1185">Reference proteome</keyword>
<protein>
    <submittedName>
        <fullName evidence="1">Uncharacterized protein</fullName>
    </submittedName>
</protein>
<gene>
    <name evidence="1" type="ORF">BDN72DRAFT_830335</name>
</gene>
<accession>A0ACD3BH07</accession>
<organism evidence="1 2">
    <name type="scientific">Pluteus cervinus</name>
    <dbReference type="NCBI Taxonomy" id="181527"/>
    <lineage>
        <taxon>Eukaryota</taxon>
        <taxon>Fungi</taxon>
        <taxon>Dikarya</taxon>
        <taxon>Basidiomycota</taxon>
        <taxon>Agaricomycotina</taxon>
        <taxon>Agaricomycetes</taxon>
        <taxon>Agaricomycetidae</taxon>
        <taxon>Agaricales</taxon>
        <taxon>Pluteineae</taxon>
        <taxon>Pluteaceae</taxon>
        <taxon>Pluteus</taxon>
    </lineage>
</organism>
<name>A0ACD3BH07_9AGAR</name>
<reference evidence="1 2" key="1">
    <citation type="journal article" date="2019" name="Nat. Ecol. Evol.">
        <title>Megaphylogeny resolves global patterns of mushroom evolution.</title>
        <authorList>
            <person name="Varga T."/>
            <person name="Krizsan K."/>
            <person name="Foldi C."/>
            <person name="Dima B."/>
            <person name="Sanchez-Garcia M."/>
            <person name="Sanchez-Ramirez S."/>
            <person name="Szollosi G.J."/>
            <person name="Szarkandi J.G."/>
            <person name="Papp V."/>
            <person name="Albert L."/>
            <person name="Andreopoulos W."/>
            <person name="Angelini C."/>
            <person name="Antonin V."/>
            <person name="Barry K.W."/>
            <person name="Bougher N.L."/>
            <person name="Buchanan P."/>
            <person name="Buyck B."/>
            <person name="Bense V."/>
            <person name="Catcheside P."/>
            <person name="Chovatia M."/>
            <person name="Cooper J."/>
            <person name="Damon W."/>
            <person name="Desjardin D."/>
            <person name="Finy P."/>
            <person name="Geml J."/>
            <person name="Haridas S."/>
            <person name="Hughes K."/>
            <person name="Justo A."/>
            <person name="Karasinski D."/>
            <person name="Kautmanova I."/>
            <person name="Kiss B."/>
            <person name="Kocsube S."/>
            <person name="Kotiranta H."/>
            <person name="LaButti K.M."/>
            <person name="Lechner B.E."/>
            <person name="Liimatainen K."/>
            <person name="Lipzen A."/>
            <person name="Lukacs Z."/>
            <person name="Mihaltcheva S."/>
            <person name="Morgado L.N."/>
            <person name="Niskanen T."/>
            <person name="Noordeloos M.E."/>
            <person name="Ohm R.A."/>
            <person name="Ortiz-Santana B."/>
            <person name="Ovrebo C."/>
            <person name="Racz N."/>
            <person name="Riley R."/>
            <person name="Savchenko A."/>
            <person name="Shiryaev A."/>
            <person name="Soop K."/>
            <person name="Spirin V."/>
            <person name="Szebenyi C."/>
            <person name="Tomsovsky M."/>
            <person name="Tulloss R.E."/>
            <person name="Uehling J."/>
            <person name="Grigoriev I.V."/>
            <person name="Vagvolgyi C."/>
            <person name="Papp T."/>
            <person name="Martin F.M."/>
            <person name="Miettinen O."/>
            <person name="Hibbett D.S."/>
            <person name="Nagy L.G."/>
        </authorList>
    </citation>
    <scope>NUCLEOTIDE SEQUENCE [LARGE SCALE GENOMIC DNA]</scope>
    <source>
        <strain evidence="1 2">NL-1719</strain>
    </source>
</reference>
<evidence type="ECO:0000313" key="2">
    <source>
        <dbReference type="Proteomes" id="UP000308600"/>
    </source>
</evidence>
<dbReference type="Proteomes" id="UP000308600">
    <property type="component" value="Unassembled WGS sequence"/>
</dbReference>
<dbReference type="EMBL" id="ML208259">
    <property type="protein sequence ID" value="TFK77171.1"/>
    <property type="molecule type" value="Genomic_DNA"/>
</dbReference>
<sequence>MSTTGTQEGPAAEEKQCRICLDGTDSEPQLGRLIRPCLCKGSISYVHIKCLHQWRKVSSSPSAFFQCPQCHYQYRFSRTQIVGIATNPVVVGGISGLLFTFVVMMASYLTTYSMSVFEEPSTSSFYYTVSYSGGFYSSPFSVISDLVRAALRILQDGDVAGILEITDFAKSRANHPPLKGPRVPEAPPGLIKRFVRRFVLGLPIVGAGSLVQMLLSMPFIGPVHWLARYRGNRRRGNSNDFAALLIVALLVLGALRALYKVYKLTETLTKRVLLRAEDAILEVG</sequence>